<accession>X1BLF6</accession>
<dbReference type="EMBL" id="BART01014105">
    <property type="protein sequence ID" value="GAG84903.1"/>
    <property type="molecule type" value="Genomic_DNA"/>
</dbReference>
<comment type="caution">
    <text evidence="1">The sequence shown here is derived from an EMBL/GenBank/DDBJ whole genome shotgun (WGS) entry which is preliminary data.</text>
</comment>
<name>X1BLF6_9ZZZZ</name>
<feature type="non-terminal residue" evidence="1">
    <location>
        <position position="1"/>
    </location>
</feature>
<dbReference type="AlphaFoldDB" id="X1BLF6"/>
<sequence length="117" mass="13441">SDDIDDNKKENIKTQFQIFMEIVNDLVVIIDQNEDFSIDLINKCPLLEKLGYSDSELPGKPFSQLCSQDVQFRLNLHSYHYTLSSLNQVPSILYIEVCFPLPFAAFHTSSVKLLRIS</sequence>
<proteinExistence type="predicted"/>
<gene>
    <name evidence="1" type="ORF">S01H4_28388</name>
</gene>
<reference evidence="1" key="1">
    <citation type="journal article" date="2014" name="Front. Microbiol.">
        <title>High frequency of phylogenetically diverse reductive dehalogenase-homologous genes in deep subseafloor sedimentary metagenomes.</title>
        <authorList>
            <person name="Kawai M."/>
            <person name="Futagami T."/>
            <person name="Toyoda A."/>
            <person name="Takaki Y."/>
            <person name="Nishi S."/>
            <person name="Hori S."/>
            <person name="Arai W."/>
            <person name="Tsubouchi T."/>
            <person name="Morono Y."/>
            <person name="Uchiyama I."/>
            <person name="Ito T."/>
            <person name="Fujiyama A."/>
            <person name="Inagaki F."/>
            <person name="Takami H."/>
        </authorList>
    </citation>
    <scope>NUCLEOTIDE SEQUENCE</scope>
    <source>
        <strain evidence="1">Expedition CK06-06</strain>
    </source>
</reference>
<protein>
    <recommendedName>
        <fullName evidence="2">PAS domain-containing protein</fullName>
    </recommendedName>
</protein>
<organism evidence="1">
    <name type="scientific">marine sediment metagenome</name>
    <dbReference type="NCBI Taxonomy" id="412755"/>
    <lineage>
        <taxon>unclassified sequences</taxon>
        <taxon>metagenomes</taxon>
        <taxon>ecological metagenomes</taxon>
    </lineage>
</organism>
<evidence type="ECO:0000313" key="1">
    <source>
        <dbReference type="EMBL" id="GAG84903.1"/>
    </source>
</evidence>
<evidence type="ECO:0008006" key="2">
    <source>
        <dbReference type="Google" id="ProtNLM"/>
    </source>
</evidence>